<proteinExistence type="predicted"/>
<keyword evidence="3" id="KW-1185">Reference proteome</keyword>
<dbReference type="SUPFAM" id="SSF53335">
    <property type="entry name" value="S-adenosyl-L-methionine-dependent methyltransferases"/>
    <property type="match status" value="1"/>
</dbReference>
<gene>
    <name evidence="2" type="ORF">H6P80_14500</name>
</gene>
<dbReference type="InterPro" id="IPR029063">
    <property type="entry name" value="SAM-dependent_MTases_sf"/>
</dbReference>
<feature type="signal peptide" evidence="1">
    <location>
        <begin position="1"/>
        <end position="21"/>
    </location>
</feature>
<dbReference type="AlphaFoldDB" id="A0A842I212"/>
<dbReference type="Proteomes" id="UP000564378">
    <property type="component" value="Unassembled WGS sequence"/>
</dbReference>
<keyword evidence="2" id="KW-0808">Transferase</keyword>
<keyword evidence="1" id="KW-0732">Signal</keyword>
<accession>A0A842I212</accession>
<organism evidence="2 3">
    <name type="scientific">Parasphingopyxis marina</name>
    <dbReference type="NCBI Taxonomy" id="2761622"/>
    <lineage>
        <taxon>Bacteria</taxon>
        <taxon>Pseudomonadati</taxon>
        <taxon>Pseudomonadota</taxon>
        <taxon>Alphaproteobacteria</taxon>
        <taxon>Sphingomonadales</taxon>
        <taxon>Sphingomonadaceae</taxon>
        <taxon>Parasphingopyxis</taxon>
    </lineage>
</organism>
<sequence length="258" mass="28414">MRNFRTLICAMSLACAPAALMAEPADIDAALAHPDRSEADRGEDEQRHSGEVLRFLGLEQGDRAFDYLTVGGYYSELMARAVGPEGTVLAHNPPRFIGEQLRAGIEARGYGTRLPNALSYEHEVDDIDFEPGSLDFALFANVFHDFWYRLSEDGPPLSADPAAFLAELYEGMSPGGTVGIVDHVGLADTDPEEEMARAHRIEPADIRTMMEAAGFVFEGEAEFLRNPADDHSLSVFDETIRGQTDRIVYRFRKPGGES</sequence>
<dbReference type="GO" id="GO:0008168">
    <property type="term" value="F:methyltransferase activity"/>
    <property type="evidence" value="ECO:0007669"/>
    <property type="project" value="UniProtKB-KW"/>
</dbReference>
<dbReference type="GO" id="GO:0032259">
    <property type="term" value="P:methylation"/>
    <property type="evidence" value="ECO:0007669"/>
    <property type="project" value="UniProtKB-KW"/>
</dbReference>
<dbReference type="RefSeq" id="WP_185802055.1">
    <property type="nucleotide sequence ID" value="NZ_JACJVJ010000002.1"/>
</dbReference>
<dbReference type="Gene3D" id="3.40.50.150">
    <property type="entry name" value="Vaccinia Virus protein VP39"/>
    <property type="match status" value="1"/>
</dbReference>
<feature type="chain" id="PRO_5032835156" evidence="1">
    <location>
        <begin position="22"/>
        <end position="258"/>
    </location>
</feature>
<dbReference type="EMBL" id="JACJVJ010000002">
    <property type="protein sequence ID" value="MBC2778831.1"/>
    <property type="molecule type" value="Genomic_DNA"/>
</dbReference>
<comment type="caution">
    <text evidence="2">The sequence shown here is derived from an EMBL/GenBank/DDBJ whole genome shotgun (WGS) entry which is preliminary data.</text>
</comment>
<evidence type="ECO:0000256" key="1">
    <source>
        <dbReference type="SAM" id="SignalP"/>
    </source>
</evidence>
<protein>
    <submittedName>
        <fullName evidence="2">Class I SAM-dependent methyltransferase</fullName>
    </submittedName>
</protein>
<evidence type="ECO:0000313" key="3">
    <source>
        <dbReference type="Proteomes" id="UP000564378"/>
    </source>
</evidence>
<name>A0A842I212_9SPHN</name>
<evidence type="ECO:0000313" key="2">
    <source>
        <dbReference type="EMBL" id="MBC2778831.1"/>
    </source>
</evidence>
<reference evidence="2 3" key="1">
    <citation type="submission" date="2020-08" db="EMBL/GenBank/DDBJ databases">
        <title>Draft genome sequence of Parasphingopyxis sp. GrpM-11.</title>
        <authorList>
            <person name="Oh J."/>
            <person name="Roh D.-H."/>
        </authorList>
    </citation>
    <scope>NUCLEOTIDE SEQUENCE [LARGE SCALE GENOMIC DNA]</scope>
    <source>
        <strain evidence="2 3">GrpM-11</strain>
    </source>
</reference>
<keyword evidence="2" id="KW-0489">Methyltransferase</keyword>